<proteinExistence type="predicted"/>
<dbReference type="AlphaFoldDB" id="A0A942Z802"/>
<protein>
    <submittedName>
        <fullName evidence="3">Chemotaxis protein CheX</fullName>
    </submittedName>
</protein>
<dbReference type="Gene3D" id="3.40.1550.10">
    <property type="entry name" value="CheC-like"/>
    <property type="match status" value="1"/>
</dbReference>
<dbReference type="InterPro" id="IPR028051">
    <property type="entry name" value="CheX-like_dom"/>
</dbReference>
<dbReference type="PANTHER" id="PTHR39452:SF1">
    <property type="entry name" value="CHEY-P PHOSPHATASE CHEX"/>
    <property type="match status" value="1"/>
</dbReference>
<gene>
    <name evidence="3" type="ORF">GOQ27_04905</name>
</gene>
<dbReference type="CDD" id="cd17906">
    <property type="entry name" value="CheX"/>
    <property type="match status" value="1"/>
</dbReference>
<dbReference type="SUPFAM" id="SSF103039">
    <property type="entry name" value="CheC-like"/>
    <property type="match status" value="1"/>
</dbReference>
<dbReference type="Pfam" id="PF13690">
    <property type="entry name" value="CheX"/>
    <property type="match status" value="1"/>
</dbReference>
<keyword evidence="4" id="KW-1185">Reference proteome</keyword>
<accession>A0A942Z802</accession>
<dbReference type="InterPro" id="IPR038756">
    <property type="entry name" value="CheX-like"/>
</dbReference>
<dbReference type="RefSeq" id="WP_203365715.1">
    <property type="nucleotide sequence ID" value="NZ_WSFT01000021.1"/>
</dbReference>
<name>A0A942Z802_9FIRM</name>
<feature type="domain" description="Chemotaxis phosphatase CheX-like" evidence="2">
    <location>
        <begin position="48"/>
        <end position="144"/>
    </location>
</feature>
<dbReference type="InterPro" id="IPR028976">
    <property type="entry name" value="CheC-like_sf"/>
</dbReference>
<comment type="caution">
    <text evidence="3">The sequence shown here is derived from an EMBL/GenBank/DDBJ whole genome shotgun (WGS) entry which is preliminary data.</text>
</comment>
<evidence type="ECO:0000313" key="3">
    <source>
        <dbReference type="EMBL" id="MBS4537788.1"/>
    </source>
</evidence>
<organism evidence="3 4">
    <name type="scientific">Anaeromonas frigoriresistens</name>
    <dbReference type="NCBI Taxonomy" id="2683708"/>
    <lineage>
        <taxon>Bacteria</taxon>
        <taxon>Bacillati</taxon>
        <taxon>Bacillota</taxon>
        <taxon>Tissierellia</taxon>
        <taxon>Tissierellales</taxon>
        <taxon>Thermohalobacteraceae</taxon>
        <taxon>Anaeromonas</taxon>
    </lineage>
</organism>
<keyword evidence="1" id="KW-0145">Chemotaxis</keyword>
<evidence type="ECO:0000256" key="1">
    <source>
        <dbReference type="ARBA" id="ARBA00022500"/>
    </source>
</evidence>
<evidence type="ECO:0000313" key="4">
    <source>
        <dbReference type="Proteomes" id="UP000724672"/>
    </source>
</evidence>
<dbReference type="EMBL" id="WSFT01000021">
    <property type="protein sequence ID" value="MBS4537788.1"/>
    <property type="molecule type" value="Genomic_DNA"/>
</dbReference>
<reference evidence="3" key="1">
    <citation type="submission" date="2019-12" db="EMBL/GenBank/DDBJ databases">
        <title>Clostridiaceae gen. nov. sp. nov., isolated from sediment in Xinjiang, China.</title>
        <authorList>
            <person name="Zhang R."/>
        </authorList>
    </citation>
    <scope>NUCLEOTIDE SEQUENCE</scope>
    <source>
        <strain evidence="3">D2Q-11</strain>
    </source>
</reference>
<dbReference type="Proteomes" id="UP000724672">
    <property type="component" value="Unassembled WGS sequence"/>
</dbReference>
<dbReference type="GO" id="GO:0006935">
    <property type="term" value="P:chemotaxis"/>
    <property type="evidence" value="ECO:0007669"/>
    <property type="project" value="UniProtKB-KW"/>
</dbReference>
<dbReference type="PANTHER" id="PTHR39452">
    <property type="entry name" value="CHEY-P PHOSPHATASE CHEX"/>
    <property type="match status" value="1"/>
</dbReference>
<sequence length="158" mass="18007">MGINNNINSKIIKSFKKALEDIFLQMVNIQLNSDSNYLTNQVNAYENVIILIGINGDFKGQVAIELSHNIAMEISSNMMNGLPNIIFDDNVKNSINELISIVLGNAISRLFELNIHLNFTPPTIIMGKDILLYFINNKIYSIPFLWRNDKVELYIDLE</sequence>
<evidence type="ECO:0000259" key="2">
    <source>
        <dbReference type="Pfam" id="PF13690"/>
    </source>
</evidence>